<keyword evidence="15" id="KW-1185">Reference proteome</keyword>
<evidence type="ECO:0000256" key="3">
    <source>
        <dbReference type="ARBA" id="ARBA00021006"/>
    </source>
</evidence>
<evidence type="ECO:0000259" key="13">
    <source>
        <dbReference type="PROSITE" id="PS50855"/>
    </source>
</evidence>
<dbReference type="EMBL" id="JAGFBR010000116">
    <property type="protein sequence ID" value="KAH0447123.1"/>
    <property type="molecule type" value="Genomic_DNA"/>
</dbReference>
<feature type="domain" description="Cytochrome oxidase subunit I profile" evidence="13">
    <location>
        <begin position="120"/>
        <end position="278"/>
    </location>
</feature>
<proteinExistence type="inferred from homology"/>
<dbReference type="Pfam" id="PF00115">
    <property type="entry name" value="COX1"/>
    <property type="match status" value="1"/>
</dbReference>
<sequence>MLLAFLVIYYNVGSTDFQVVSLSEMNLESQKLLWLAVFISMAIQTPLLPFHVWLPRAHAEAPLAGSVILAGLILKLATYGYMRILIQFLPDATSYFSPLVQTIAVITLIYASLATLRQTDLKALVAYSSIGHMAVVVLGLFSKTIQGIDGALLLSLAHGVVSPALFLLVGGVLYDRYHTRTIRYYRAVPLSANWAGEFLCLAGAFQRNPLFAVLGSTAMVGGFGNYLVPVMVGAPDMAFPRLNNISFWLLPPSLILLLASAFVEQGAGTGWTVKGKLSQITSLFVGLGNLLNTTRCGKLLYSEMNTYSLAFAIYWKNVKMSSTWGQSTWVLSKVAIPAGLNLLHVVLGLTDGDGTFYFAKTKKGVWTFSFQIGQSNSNLRLLSYVKSMLGVGSVSVPYSKRRLLDIEFEISNILYILPIFDAYPLLTSKSFSYSLFQKAILIMNDYSLSKSKEEKDRLITNLKSQTLPENSISPAWKIVNNTVSSLSDAMKVMTKSWLIGFTEAEGSFYIVKKGPARLVHAFEITQKLDCIVLKAIALILGLKVTQKKTYITVVTTNSESIQNIADYYFQTMKALEYRIWARSFEKKKDFASMTKAQDLMRNIRSIRLDKNLKMK</sequence>
<dbReference type="GO" id="GO:0048039">
    <property type="term" value="F:ubiquinone binding"/>
    <property type="evidence" value="ECO:0007669"/>
    <property type="project" value="TreeGrafter"/>
</dbReference>
<evidence type="ECO:0000256" key="7">
    <source>
        <dbReference type="ARBA" id="ARBA00022886"/>
    </source>
</evidence>
<dbReference type="GO" id="GO:0003954">
    <property type="term" value="F:NADH dehydrogenase activity"/>
    <property type="evidence" value="ECO:0007669"/>
    <property type="project" value="TreeGrafter"/>
</dbReference>
<feature type="transmembrane region" description="Helical" evidence="12">
    <location>
        <begin position="61"/>
        <end position="82"/>
    </location>
</feature>
<organism evidence="14 15">
    <name type="scientific">Dendrobium chrysotoxum</name>
    <name type="common">Orchid</name>
    <dbReference type="NCBI Taxonomy" id="161865"/>
    <lineage>
        <taxon>Eukaryota</taxon>
        <taxon>Viridiplantae</taxon>
        <taxon>Streptophyta</taxon>
        <taxon>Embryophyta</taxon>
        <taxon>Tracheophyta</taxon>
        <taxon>Spermatophyta</taxon>
        <taxon>Magnoliopsida</taxon>
        <taxon>Liliopsida</taxon>
        <taxon>Asparagales</taxon>
        <taxon>Orchidaceae</taxon>
        <taxon>Epidendroideae</taxon>
        <taxon>Malaxideae</taxon>
        <taxon>Dendrobiinae</taxon>
        <taxon>Dendrobium</taxon>
    </lineage>
</organism>
<dbReference type="InterPro" id="IPR027434">
    <property type="entry name" value="Homing_endonucl"/>
</dbReference>
<feature type="transmembrane region" description="Helical" evidence="12">
    <location>
        <begin position="151"/>
        <end position="174"/>
    </location>
</feature>
<dbReference type="InterPro" id="IPR003918">
    <property type="entry name" value="NADH_UbQ_OxRdtase"/>
</dbReference>
<evidence type="ECO:0000256" key="10">
    <source>
        <dbReference type="ARBA" id="ARBA00023075"/>
    </source>
</evidence>
<dbReference type="InterPro" id="IPR000883">
    <property type="entry name" value="Cyt_C_Oxase_1"/>
</dbReference>
<feature type="transmembrane region" description="Helical" evidence="12">
    <location>
        <begin position="125"/>
        <end position="145"/>
    </location>
</feature>
<dbReference type="SUPFAM" id="SSF81442">
    <property type="entry name" value="Cytochrome c oxidase subunit I-like"/>
    <property type="match status" value="1"/>
</dbReference>
<keyword evidence="10" id="KW-0830">Ubiquinone</keyword>
<keyword evidence="4" id="KW-0540">Nuclease</keyword>
<dbReference type="PANTHER" id="PTHR43507">
    <property type="entry name" value="NADH-UBIQUINONE OXIDOREDUCTASE CHAIN 4"/>
    <property type="match status" value="1"/>
</dbReference>
<keyword evidence="12" id="KW-0472">Membrane</keyword>
<dbReference type="AlphaFoldDB" id="A0AAV7FUL2"/>
<evidence type="ECO:0000313" key="14">
    <source>
        <dbReference type="EMBL" id="KAH0447123.1"/>
    </source>
</evidence>
<keyword evidence="12" id="KW-1133">Transmembrane helix</keyword>
<dbReference type="GO" id="GO:0009536">
    <property type="term" value="C:plastid"/>
    <property type="evidence" value="ECO:0007669"/>
    <property type="project" value="UniProtKB-ARBA"/>
</dbReference>
<dbReference type="InterPro" id="IPR004860">
    <property type="entry name" value="LAGLIDADG_dom"/>
</dbReference>
<accession>A0AAV7FUL2</accession>
<dbReference type="InterPro" id="IPR001750">
    <property type="entry name" value="ND/Mrp_TM"/>
</dbReference>
<reference evidence="14 15" key="1">
    <citation type="journal article" date="2021" name="Hortic Res">
        <title>Chromosome-scale assembly of the Dendrobium chrysotoxum genome enhances the understanding of orchid evolution.</title>
        <authorList>
            <person name="Zhang Y."/>
            <person name="Zhang G.Q."/>
            <person name="Zhang D."/>
            <person name="Liu X.D."/>
            <person name="Xu X.Y."/>
            <person name="Sun W.H."/>
            <person name="Yu X."/>
            <person name="Zhu X."/>
            <person name="Wang Z.W."/>
            <person name="Zhao X."/>
            <person name="Zhong W.Y."/>
            <person name="Chen H."/>
            <person name="Yin W.L."/>
            <person name="Huang T."/>
            <person name="Niu S.C."/>
            <person name="Liu Z.J."/>
        </authorList>
    </citation>
    <scope>NUCLEOTIDE SEQUENCE [LARGE SCALE GENOMIC DNA]</scope>
    <source>
        <strain evidence="14">Lindl</strain>
    </source>
</reference>
<dbReference type="PRINTS" id="PR01437">
    <property type="entry name" value="NUOXDRDTASE4"/>
</dbReference>
<keyword evidence="12" id="KW-0812">Transmembrane</keyword>
<comment type="caution">
    <text evidence="14">The sequence shown here is derived from an EMBL/GenBank/DDBJ whole genome shotgun (WGS) entry which is preliminary data.</text>
</comment>
<protein>
    <recommendedName>
        <fullName evidence="3">NADH-ubiquinone oxidoreductase chain 4</fullName>
        <ecNumber evidence="2">7.1.1.2</ecNumber>
    </recommendedName>
    <alternativeName>
        <fullName evidence="11">NADH dehydrogenase subunit 4</fullName>
    </alternativeName>
</protein>
<evidence type="ECO:0000256" key="1">
    <source>
        <dbReference type="ARBA" id="ARBA00009332"/>
    </source>
</evidence>
<keyword evidence="7" id="KW-0404">Intron homing</keyword>
<dbReference type="SUPFAM" id="SSF55608">
    <property type="entry name" value="Homing endonucleases"/>
    <property type="match status" value="2"/>
</dbReference>
<evidence type="ECO:0000256" key="11">
    <source>
        <dbReference type="ARBA" id="ARBA00031025"/>
    </source>
</evidence>
<comment type="similarity">
    <text evidence="1">In the C-terminal section; belongs to the LAGLIDADG endonuclease family.</text>
</comment>
<dbReference type="GO" id="GO:0016787">
    <property type="term" value="F:hydrolase activity"/>
    <property type="evidence" value="ECO:0007669"/>
    <property type="project" value="UniProtKB-KW"/>
</dbReference>
<dbReference type="Proteomes" id="UP000775213">
    <property type="component" value="Unassembled WGS sequence"/>
</dbReference>
<dbReference type="GO" id="GO:0008137">
    <property type="term" value="F:NADH dehydrogenase (ubiquinone) activity"/>
    <property type="evidence" value="ECO:0007669"/>
    <property type="project" value="UniProtKB-EC"/>
</dbReference>
<feature type="transmembrane region" description="Helical" evidence="12">
    <location>
        <begin position="94"/>
        <end position="113"/>
    </location>
</feature>
<dbReference type="Gene3D" id="3.10.28.10">
    <property type="entry name" value="Homing endonucleases"/>
    <property type="match status" value="2"/>
</dbReference>
<dbReference type="EC" id="7.1.1.2" evidence="2"/>
<dbReference type="GO" id="GO:0004519">
    <property type="term" value="F:endonuclease activity"/>
    <property type="evidence" value="ECO:0007669"/>
    <property type="project" value="UniProtKB-KW"/>
</dbReference>
<dbReference type="InterPro" id="IPR036927">
    <property type="entry name" value="Cyt_c_oxase-like_su1_sf"/>
</dbReference>
<dbReference type="GO" id="GO:0006314">
    <property type="term" value="P:intron homing"/>
    <property type="evidence" value="ECO:0007669"/>
    <property type="project" value="UniProtKB-KW"/>
</dbReference>
<dbReference type="PROSITE" id="PS50855">
    <property type="entry name" value="COX1"/>
    <property type="match status" value="1"/>
</dbReference>
<evidence type="ECO:0000256" key="2">
    <source>
        <dbReference type="ARBA" id="ARBA00012944"/>
    </source>
</evidence>
<dbReference type="GO" id="GO:0015990">
    <property type="term" value="P:electron transport coupled proton transport"/>
    <property type="evidence" value="ECO:0007669"/>
    <property type="project" value="TreeGrafter"/>
</dbReference>
<feature type="transmembrane region" description="Helical" evidence="12">
    <location>
        <begin position="211"/>
        <end position="233"/>
    </location>
</feature>
<dbReference type="InterPro" id="IPR023616">
    <property type="entry name" value="Cyt_c_oxase-like_su1_dom"/>
</dbReference>
<dbReference type="Gene3D" id="1.20.210.10">
    <property type="entry name" value="Cytochrome c oxidase-like, subunit I domain"/>
    <property type="match status" value="1"/>
</dbReference>
<name>A0AAV7FUL2_DENCH</name>
<evidence type="ECO:0000256" key="12">
    <source>
        <dbReference type="SAM" id="Phobius"/>
    </source>
</evidence>
<feature type="transmembrane region" description="Helical" evidence="12">
    <location>
        <begin position="33"/>
        <end position="54"/>
    </location>
</feature>
<gene>
    <name evidence="14" type="ORF">IEQ34_024038</name>
</gene>
<dbReference type="Pfam" id="PF00961">
    <property type="entry name" value="LAGLIDADG_1"/>
    <property type="match status" value="2"/>
</dbReference>
<keyword evidence="8" id="KW-1278">Translocase</keyword>
<dbReference type="GO" id="GO:0016020">
    <property type="term" value="C:membrane"/>
    <property type="evidence" value="ECO:0007669"/>
    <property type="project" value="InterPro"/>
</dbReference>
<dbReference type="GO" id="GO:0004129">
    <property type="term" value="F:cytochrome-c oxidase activity"/>
    <property type="evidence" value="ECO:0007669"/>
    <property type="project" value="InterPro"/>
</dbReference>
<evidence type="ECO:0000256" key="6">
    <source>
        <dbReference type="ARBA" id="ARBA00022801"/>
    </source>
</evidence>
<evidence type="ECO:0000256" key="9">
    <source>
        <dbReference type="ARBA" id="ARBA00023027"/>
    </source>
</evidence>
<dbReference type="GO" id="GO:0042773">
    <property type="term" value="P:ATP synthesis coupled electron transport"/>
    <property type="evidence" value="ECO:0007669"/>
    <property type="project" value="InterPro"/>
</dbReference>
<dbReference type="PANTHER" id="PTHR43507:SF1">
    <property type="entry name" value="NADH-UBIQUINONE OXIDOREDUCTASE CHAIN 4"/>
    <property type="match status" value="1"/>
</dbReference>
<evidence type="ECO:0000256" key="8">
    <source>
        <dbReference type="ARBA" id="ARBA00022967"/>
    </source>
</evidence>
<keyword evidence="5" id="KW-0255">Endonuclease</keyword>
<dbReference type="GO" id="GO:0020037">
    <property type="term" value="F:heme binding"/>
    <property type="evidence" value="ECO:0007669"/>
    <property type="project" value="InterPro"/>
</dbReference>
<evidence type="ECO:0000256" key="4">
    <source>
        <dbReference type="ARBA" id="ARBA00022722"/>
    </source>
</evidence>
<keyword evidence="9" id="KW-0520">NAD</keyword>
<keyword evidence="6" id="KW-0378">Hydrolase</keyword>
<evidence type="ECO:0000256" key="5">
    <source>
        <dbReference type="ARBA" id="ARBA00022759"/>
    </source>
</evidence>
<dbReference type="Pfam" id="PF00361">
    <property type="entry name" value="Proton_antipo_M"/>
    <property type="match status" value="1"/>
</dbReference>
<evidence type="ECO:0000313" key="15">
    <source>
        <dbReference type="Proteomes" id="UP000775213"/>
    </source>
</evidence>